<dbReference type="Pfam" id="PF20354">
    <property type="entry name" value="DUF6649"/>
    <property type="match status" value="1"/>
</dbReference>
<organism evidence="2 3">
    <name type="scientific">Meristemomyces frigidus</name>
    <dbReference type="NCBI Taxonomy" id="1508187"/>
    <lineage>
        <taxon>Eukaryota</taxon>
        <taxon>Fungi</taxon>
        <taxon>Dikarya</taxon>
        <taxon>Ascomycota</taxon>
        <taxon>Pezizomycotina</taxon>
        <taxon>Dothideomycetes</taxon>
        <taxon>Dothideomycetidae</taxon>
        <taxon>Mycosphaerellales</taxon>
        <taxon>Teratosphaeriaceae</taxon>
        <taxon>Meristemomyces</taxon>
    </lineage>
</organism>
<comment type="caution">
    <text evidence="2">The sequence shown here is derived from an EMBL/GenBank/DDBJ whole genome shotgun (WGS) entry which is preliminary data.</text>
</comment>
<feature type="region of interest" description="Disordered" evidence="1">
    <location>
        <begin position="192"/>
        <end position="227"/>
    </location>
</feature>
<name>A0AAN7TI95_9PEZI</name>
<accession>A0AAN7TI95</accession>
<evidence type="ECO:0000256" key="1">
    <source>
        <dbReference type="SAM" id="MobiDB-lite"/>
    </source>
</evidence>
<reference evidence="2" key="1">
    <citation type="submission" date="2023-08" db="EMBL/GenBank/DDBJ databases">
        <title>Black Yeasts Isolated from many extreme environments.</title>
        <authorList>
            <person name="Coleine C."/>
            <person name="Stajich J.E."/>
            <person name="Selbmann L."/>
        </authorList>
    </citation>
    <scope>NUCLEOTIDE SEQUENCE</scope>
    <source>
        <strain evidence="2">CCFEE 5401</strain>
    </source>
</reference>
<protein>
    <submittedName>
        <fullName evidence="2">Uncharacterized protein</fullName>
    </submittedName>
</protein>
<sequence length="227" mass="25538">MQMARADVATNGLQQLAGTKRPADESSLNDDQRFTKRFHLLSIDKSIPNGNASSNFYIPVPTTAKPANGELSAQQPDTRTWNNGRSDELMNVDETRDRVYIHDLDAELADIQTEEEQLIFLPDIEKRLSRIPQQLLSGRHTDDGGHHELVLYEVPKSLTVDEDRDSVRKAIIEARQRARDRAVEDARQEDMVRKYGHDGHEAVETAHGYSAGYEAEEDADPDAMDIG</sequence>
<proteinExistence type="predicted"/>
<feature type="region of interest" description="Disordered" evidence="1">
    <location>
        <begin position="1"/>
        <end position="31"/>
    </location>
</feature>
<dbReference type="EMBL" id="JAVRRL010000030">
    <property type="protein sequence ID" value="KAK5112447.1"/>
    <property type="molecule type" value="Genomic_DNA"/>
</dbReference>
<feature type="compositionally biased region" description="Basic and acidic residues" evidence="1">
    <location>
        <begin position="192"/>
        <end position="204"/>
    </location>
</feature>
<dbReference type="AlphaFoldDB" id="A0AAN7TI95"/>
<evidence type="ECO:0000313" key="2">
    <source>
        <dbReference type="EMBL" id="KAK5112447.1"/>
    </source>
</evidence>
<gene>
    <name evidence="2" type="ORF">LTR62_004203</name>
</gene>
<evidence type="ECO:0000313" key="3">
    <source>
        <dbReference type="Proteomes" id="UP001310890"/>
    </source>
</evidence>
<dbReference type="InterPro" id="IPR046591">
    <property type="entry name" value="DUF6649"/>
</dbReference>
<dbReference type="Proteomes" id="UP001310890">
    <property type="component" value="Unassembled WGS sequence"/>
</dbReference>
<feature type="compositionally biased region" description="Acidic residues" evidence="1">
    <location>
        <begin position="214"/>
        <end position="227"/>
    </location>
</feature>